<proteinExistence type="predicted"/>
<accession>A0A382BTM4</accession>
<keyword evidence="1" id="KW-1133">Transmembrane helix</keyword>
<name>A0A382BTM4_9ZZZZ</name>
<dbReference type="AlphaFoldDB" id="A0A382BTM4"/>
<evidence type="ECO:0008006" key="3">
    <source>
        <dbReference type="Google" id="ProtNLM"/>
    </source>
</evidence>
<reference evidence="2" key="1">
    <citation type="submission" date="2018-05" db="EMBL/GenBank/DDBJ databases">
        <authorList>
            <person name="Lanie J.A."/>
            <person name="Ng W.-L."/>
            <person name="Kazmierczak K.M."/>
            <person name="Andrzejewski T.M."/>
            <person name="Davidsen T.M."/>
            <person name="Wayne K.J."/>
            <person name="Tettelin H."/>
            <person name="Glass J.I."/>
            <person name="Rusch D."/>
            <person name="Podicherti R."/>
            <person name="Tsui H.-C.T."/>
            <person name="Winkler M.E."/>
        </authorList>
    </citation>
    <scope>NUCLEOTIDE SEQUENCE</scope>
</reference>
<gene>
    <name evidence="2" type="ORF">METZ01_LOCUS169257</name>
</gene>
<feature type="non-terminal residue" evidence="2">
    <location>
        <position position="66"/>
    </location>
</feature>
<keyword evidence="1" id="KW-0472">Membrane</keyword>
<evidence type="ECO:0000313" key="2">
    <source>
        <dbReference type="EMBL" id="SVB16403.1"/>
    </source>
</evidence>
<feature type="transmembrane region" description="Helical" evidence="1">
    <location>
        <begin position="12"/>
        <end position="41"/>
    </location>
</feature>
<keyword evidence="1" id="KW-0812">Transmembrane</keyword>
<organism evidence="2">
    <name type="scientific">marine metagenome</name>
    <dbReference type="NCBI Taxonomy" id="408172"/>
    <lineage>
        <taxon>unclassified sequences</taxon>
        <taxon>metagenomes</taxon>
        <taxon>ecological metagenomes</taxon>
    </lineage>
</organism>
<evidence type="ECO:0000256" key="1">
    <source>
        <dbReference type="SAM" id="Phobius"/>
    </source>
</evidence>
<dbReference type="EMBL" id="UINC01031025">
    <property type="protein sequence ID" value="SVB16403.1"/>
    <property type="molecule type" value="Genomic_DNA"/>
</dbReference>
<sequence length="66" mass="7563">MKELQGRKFVLFFGIPFGVICILLGNPYFAIVSLIIMIIGIDEFYKLSVSKGAYPDRYFGFLMTIF</sequence>
<protein>
    <recommendedName>
        <fullName evidence="3">Phosphatidate cytidylyltransferase</fullName>
    </recommendedName>
</protein>